<keyword evidence="2 9" id="KW-0032">Aminotransferase</keyword>
<reference evidence="9 10" key="1">
    <citation type="submission" date="2013-07" db="EMBL/GenBank/DDBJ databases">
        <authorList>
            <person name="Weinstock G."/>
            <person name="Sodergren E."/>
            <person name="Wylie T."/>
            <person name="Fulton L."/>
            <person name="Fulton R."/>
            <person name="Fronick C."/>
            <person name="O'Laughlin M."/>
            <person name="Godfrey J."/>
            <person name="Miner T."/>
            <person name="Herter B."/>
            <person name="Appelbaum E."/>
            <person name="Cordes M."/>
            <person name="Lek S."/>
            <person name="Wollam A."/>
            <person name="Pepin K.H."/>
            <person name="Palsikar V.B."/>
            <person name="Mitreva M."/>
            <person name="Wilson R.K."/>
        </authorList>
    </citation>
    <scope>NUCLEOTIDE SEQUENCE [LARGE SCALE GENOMIC DNA]</scope>
    <source>
        <strain evidence="9 10">ATCC 14940</strain>
    </source>
</reference>
<dbReference type="InterPro" id="IPR015421">
    <property type="entry name" value="PyrdxlP-dep_Trfase_major"/>
</dbReference>
<dbReference type="CDD" id="cd00616">
    <property type="entry name" value="AHBA_syn"/>
    <property type="match status" value="1"/>
</dbReference>
<keyword evidence="3" id="KW-0808">Transferase</keyword>
<evidence type="ECO:0000256" key="2">
    <source>
        <dbReference type="ARBA" id="ARBA00022576"/>
    </source>
</evidence>
<evidence type="ECO:0000256" key="6">
    <source>
        <dbReference type="PIRSR" id="PIRSR000390-1"/>
    </source>
</evidence>
<feature type="active site" description="Proton acceptor" evidence="6">
    <location>
        <position position="217"/>
    </location>
</feature>
<dbReference type="InterPro" id="IPR015422">
    <property type="entry name" value="PyrdxlP-dep_Trfase_small"/>
</dbReference>
<sequence>MLLILEEIDLIKGVWKYADSFLMEKRGCIMGEKKKIYLASPTMNGQEMRFIQEAFETNWVAPLGKNVDEFEREMAAYVGTNHAAALSAGTAALHLAVKLAGIKRGDVVLSSALTFAATCNPVAYEGGKLVFIDSEQDTWNMSPEALEEGFKRYPEAKVVLLVHLYGTPAKMKEILKICERHGAVLIEDAAEALGSSYNAQRCGSFGQFGILSFNGNKIITTSGGGMLLSNDEKAIKKSRFLATQAREPVRHYEHKEIGYNYRMSNIVAGIGRGQLLTLDAFKQKKQEMYHTYQEAFADIPEVQMNPMNPDGQANNWLSCITISREGMKRGITPLYLMEKLEKENIETRPIWKPMNLQPVYQKNDFIQIESVNGVSVGEDIFNRGICLPSDVKNTNDDMKKIIGLIRGCFDE</sequence>
<organism evidence="9 10">
    <name type="scientific">[Clostridium] symbiosum ATCC 14940</name>
    <dbReference type="NCBI Taxonomy" id="411472"/>
    <lineage>
        <taxon>Bacteria</taxon>
        <taxon>Bacillati</taxon>
        <taxon>Bacillota</taxon>
        <taxon>Clostridia</taxon>
        <taxon>Lachnospirales</taxon>
        <taxon>Lachnospiraceae</taxon>
        <taxon>Otoolea</taxon>
    </lineage>
</organism>
<protein>
    <submittedName>
        <fullName evidence="9">DegT/DnrJ/EryC1/StrS aminotransferase family protein</fullName>
    </submittedName>
</protein>
<dbReference type="FunFam" id="3.40.640.10:FF:000090">
    <property type="entry name" value="Pyridoxal phosphate-dependent aminotransferase"/>
    <property type="match status" value="1"/>
</dbReference>
<comment type="similarity">
    <text evidence="5 8">Belongs to the DegT/DnrJ/EryC1 family.</text>
</comment>
<dbReference type="PANTHER" id="PTHR30244:SF34">
    <property type="entry name" value="DTDP-4-AMINO-4,6-DIDEOXYGALACTOSE TRANSAMINASE"/>
    <property type="match status" value="1"/>
</dbReference>
<accession>A0ABC9TYC5</accession>
<proteinExistence type="inferred from homology"/>
<dbReference type="AlphaFoldDB" id="A0ABC9TYC5"/>
<evidence type="ECO:0000256" key="5">
    <source>
        <dbReference type="ARBA" id="ARBA00037999"/>
    </source>
</evidence>
<gene>
    <name evidence="9" type="ORF">CLOSYM_02180</name>
</gene>
<dbReference type="PIRSF" id="PIRSF000390">
    <property type="entry name" value="PLP_StrS"/>
    <property type="match status" value="1"/>
</dbReference>
<name>A0ABC9TYC5_CLOSY</name>
<feature type="modified residue" description="N6-(pyridoxal phosphate)lysine" evidence="7">
    <location>
        <position position="217"/>
    </location>
</feature>
<comment type="cofactor">
    <cofactor evidence="1">
        <name>pyridoxal 5'-phosphate</name>
        <dbReference type="ChEBI" id="CHEBI:597326"/>
    </cofactor>
</comment>
<comment type="caution">
    <text evidence="9">The sequence shown here is derived from an EMBL/GenBank/DDBJ whole genome shotgun (WGS) entry which is preliminary data.</text>
</comment>
<evidence type="ECO:0000256" key="3">
    <source>
        <dbReference type="ARBA" id="ARBA00022679"/>
    </source>
</evidence>
<evidence type="ECO:0000256" key="7">
    <source>
        <dbReference type="PIRSR" id="PIRSR000390-2"/>
    </source>
</evidence>
<evidence type="ECO:0000313" key="9">
    <source>
        <dbReference type="EMBL" id="ERI77210.1"/>
    </source>
</evidence>
<evidence type="ECO:0000256" key="1">
    <source>
        <dbReference type="ARBA" id="ARBA00001933"/>
    </source>
</evidence>
<dbReference type="InterPro" id="IPR000653">
    <property type="entry name" value="DegT/StrS_aminotransferase"/>
</dbReference>
<evidence type="ECO:0000313" key="10">
    <source>
        <dbReference type="Proteomes" id="UP000016491"/>
    </source>
</evidence>
<dbReference type="PANTHER" id="PTHR30244">
    <property type="entry name" value="TRANSAMINASE"/>
    <property type="match status" value="1"/>
</dbReference>
<dbReference type="Pfam" id="PF01041">
    <property type="entry name" value="DegT_DnrJ_EryC1"/>
    <property type="match status" value="1"/>
</dbReference>
<dbReference type="EMBL" id="AWSU01000163">
    <property type="protein sequence ID" value="ERI77210.1"/>
    <property type="molecule type" value="Genomic_DNA"/>
</dbReference>
<dbReference type="InterPro" id="IPR015424">
    <property type="entry name" value="PyrdxlP-dep_Trfase"/>
</dbReference>
<dbReference type="GO" id="GO:0008483">
    <property type="term" value="F:transaminase activity"/>
    <property type="evidence" value="ECO:0007669"/>
    <property type="project" value="UniProtKB-KW"/>
</dbReference>
<keyword evidence="4 7" id="KW-0663">Pyridoxal phosphate</keyword>
<evidence type="ECO:0000256" key="8">
    <source>
        <dbReference type="RuleBase" id="RU004508"/>
    </source>
</evidence>
<dbReference type="Gene3D" id="3.40.640.10">
    <property type="entry name" value="Type I PLP-dependent aspartate aminotransferase-like (Major domain)"/>
    <property type="match status" value="1"/>
</dbReference>
<dbReference type="SUPFAM" id="SSF53383">
    <property type="entry name" value="PLP-dependent transferases"/>
    <property type="match status" value="1"/>
</dbReference>
<dbReference type="Proteomes" id="UP000016491">
    <property type="component" value="Unassembled WGS sequence"/>
</dbReference>
<dbReference type="Gene3D" id="3.90.1150.10">
    <property type="entry name" value="Aspartate Aminotransferase, domain 1"/>
    <property type="match status" value="1"/>
</dbReference>
<evidence type="ECO:0000256" key="4">
    <source>
        <dbReference type="ARBA" id="ARBA00022898"/>
    </source>
</evidence>